<dbReference type="InterPro" id="IPR001647">
    <property type="entry name" value="HTH_TetR"/>
</dbReference>
<keyword evidence="7" id="KW-1185">Reference proteome</keyword>
<dbReference type="Gene3D" id="1.10.10.60">
    <property type="entry name" value="Homeodomain-like"/>
    <property type="match status" value="1"/>
</dbReference>
<organism evidence="6 7">
    <name type="scientific">Kaistia defluvii</name>
    <dbReference type="NCBI Taxonomy" id="410841"/>
    <lineage>
        <taxon>Bacteria</taxon>
        <taxon>Pseudomonadati</taxon>
        <taxon>Pseudomonadota</taxon>
        <taxon>Alphaproteobacteria</taxon>
        <taxon>Hyphomicrobiales</taxon>
        <taxon>Kaistiaceae</taxon>
        <taxon>Kaistia</taxon>
    </lineage>
</organism>
<dbReference type="Gene3D" id="1.10.357.10">
    <property type="entry name" value="Tetracycline Repressor, domain 2"/>
    <property type="match status" value="1"/>
</dbReference>
<evidence type="ECO:0000313" key="7">
    <source>
        <dbReference type="Proteomes" id="UP001549321"/>
    </source>
</evidence>
<dbReference type="InterPro" id="IPR050109">
    <property type="entry name" value="HTH-type_TetR-like_transc_reg"/>
</dbReference>
<dbReference type="Proteomes" id="UP001549321">
    <property type="component" value="Unassembled WGS sequence"/>
</dbReference>
<accession>A0ABV2R1B3</accession>
<dbReference type="Pfam" id="PF00440">
    <property type="entry name" value="TetR_N"/>
    <property type="match status" value="1"/>
</dbReference>
<dbReference type="RefSeq" id="WP_354552241.1">
    <property type="nucleotide sequence ID" value="NZ_JBEPSM010000002.1"/>
</dbReference>
<feature type="DNA-binding region" description="H-T-H motif" evidence="4">
    <location>
        <begin position="72"/>
        <end position="91"/>
    </location>
</feature>
<protein>
    <submittedName>
        <fullName evidence="6">AcrR family transcriptional regulator</fullName>
    </submittedName>
</protein>
<dbReference type="SUPFAM" id="SSF48498">
    <property type="entry name" value="Tetracyclin repressor-like, C-terminal domain"/>
    <property type="match status" value="1"/>
</dbReference>
<evidence type="ECO:0000313" key="6">
    <source>
        <dbReference type="EMBL" id="MET4635062.1"/>
    </source>
</evidence>
<evidence type="ECO:0000256" key="2">
    <source>
        <dbReference type="ARBA" id="ARBA00023125"/>
    </source>
</evidence>
<dbReference type="InterPro" id="IPR015292">
    <property type="entry name" value="Tscrpt_reg_YbiH_C"/>
</dbReference>
<evidence type="ECO:0000259" key="5">
    <source>
        <dbReference type="PROSITE" id="PS50977"/>
    </source>
</evidence>
<dbReference type="InterPro" id="IPR036271">
    <property type="entry name" value="Tet_transcr_reg_TetR-rel_C_sf"/>
</dbReference>
<feature type="domain" description="HTH tetR-type" evidence="5">
    <location>
        <begin position="49"/>
        <end position="109"/>
    </location>
</feature>
<dbReference type="Pfam" id="PF09209">
    <property type="entry name" value="CecR_C"/>
    <property type="match status" value="1"/>
</dbReference>
<reference evidence="6 7" key="1">
    <citation type="submission" date="2024-06" db="EMBL/GenBank/DDBJ databases">
        <title>Sorghum-associated microbial communities from plants grown in Nebraska, USA.</title>
        <authorList>
            <person name="Schachtman D."/>
        </authorList>
    </citation>
    <scope>NUCLEOTIDE SEQUENCE [LARGE SCALE GENOMIC DNA]</scope>
    <source>
        <strain evidence="6 7">3207</strain>
    </source>
</reference>
<dbReference type="PANTHER" id="PTHR30055">
    <property type="entry name" value="HTH-TYPE TRANSCRIPTIONAL REGULATOR RUTR"/>
    <property type="match status" value="1"/>
</dbReference>
<dbReference type="SUPFAM" id="SSF46689">
    <property type="entry name" value="Homeodomain-like"/>
    <property type="match status" value="1"/>
</dbReference>
<keyword evidence="3" id="KW-0804">Transcription</keyword>
<dbReference type="PRINTS" id="PR00455">
    <property type="entry name" value="HTHTETR"/>
</dbReference>
<keyword evidence="1" id="KW-0805">Transcription regulation</keyword>
<sequence>MNAESVTMERPEFDSAPIDGVVFEADAGADLPQLPASRHYRRARQDRGAETRHNLLIAALDVFGRYGFEGAATRDIAKRAGANLAAIVYHFGSKDALHRAVAEYVVEQMQKRIGDSIDTADEALKGGIDRATARRLLQRIVDVHIDSMLGEAEAELWGRFIMREQMEPSSTFDIIYDFMMKCQSTTTELIAFLLNLDPRSEEATFRAFAISGQFVIFCVARPMVAKKLGRDTLACGDRDQIRRVVAEHIDLLVGETLIDEE</sequence>
<dbReference type="PANTHER" id="PTHR30055:SF234">
    <property type="entry name" value="HTH-TYPE TRANSCRIPTIONAL REGULATOR BETI"/>
    <property type="match status" value="1"/>
</dbReference>
<dbReference type="InterPro" id="IPR009057">
    <property type="entry name" value="Homeodomain-like_sf"/>
</dbReference>
<comment type="caution">
    <text evidence="6">The sequence shown here is derived from an EMBL/GenBank/DDBJ whole genome shotgun (WGS) entry which is preliminary data.</text>
</comment>
<evidence type="ECO:0000256" key="1">
    <source>
        <dbReference type="ARBA" id="ARBA00023015"/>
    </source>
</evidence>
<proteinExistence type="predicted"/>
<name>A0ABV2R1B3_9HYPH</name>
<evidence type="ECO:0000256" key="4">
    <source>
        <dbReference type="PROSITE-ProRule" id="PRU00335"/>
    </source>
</evidence>
<dbReference type="PROSITE" id="PS50977">
    <property type="entry name" value="HTH_TETR_2"/>
    <property type="match status" value="1"/>
</dbReference>
<dbReference type="EMBL" id="JBEPSM010000002">
    <property type="protein sequence ID" value="MET4635062.1"/>
    <property type="molecule type" value="Genomic_DNA"/>
</dbReference>
<keyword evidence="2 4" id="KW-0238">DNA-binding</keyword>
<gene>
    <name evidence="6" type="ORF">ABIE08_003008</name>
</gene>
<evidence type="ECO:0000256" key="3">
    <source>
        <dbReference type="ARBA" id="ARBA00023163"/>
    </source>
</evidence>